<evidence type="ECO:0000256" key="2">
    <source>
        <dbReference type="ARBA" id="ARBA00022980"/>
    </source>
</evidence>
<accession>A0A6G1EDG8</accession>
<dbReference type="Gene3D" id="3.30.860.10">
    <property type="entry name" value="30s Ribosomal Protein S19, Chain A"/>
    <property type="match status" value="1"/>
</dbReference>
<evidence type="ECO:0000256" key="1">
    <source>
        <dbReference type="ARBA" id="ARBA00007345"/>
    </source>
</evidence>
<evidence type="ECO:0000256" key="3">
    <source>
        <dbReference type="ARBA" id="ARBA00023274"/>
    </source>
</evidence>
<dbReference type="GO" id="GO:0003735">
    <property type="term" value="F:structural constituent of ribosome"/>
    <property type="evidence" value="ECO:0007669"/>
    <property type="project" value="InterPro"/>
</dbReference>
<keyword evidence="3" id="KW-0687">Ribonucleoprotein</keyword>
<evidence type="ECO:0000313" key="4">
    <source>
        <dbReference type="EMBL" id="KAF0921983.1"/>
    </source>
</evidence>
<organism evidence="4 5">
    <name type="scientific">Oryza meyeriana var. granulata</name>
    <dbReference type="NCBI Taxonomy" id="110450"/>
    <lineage>
        <taxon>Eukaryota</taxon>
        <taxon>Viridiplantae</taxon>
        <taxon>Streptophyta</taxon>
        <taxon>Embryophyta</taxon>
        <taxon>Tracheophyta</taxon>
        <taxon>Spermatophyta</taxon>
        <taxon>Magnoliopsida</taxon>
        <taxon>Liliopsida</taxon>
        <taxon>Poales</taxon>
        <taxon>Poaceae</taxon>
        <taxon>BOP clade</taxon>
        <taxon>Oryzoideae</taxon>
        <taxon>Oryzeae</taxon>
        <taxon>Oryzinae</taxon>
        <taxon>Oryza</taxon>
        <taxon>Oryza meyeriana</taxon>
    </lineage>
</organism>
<protein>
    <recommendedName>
        <fullName evidence="6">40S ribosomal protein S15</fullName>
    </recommendedName>
</protein>
<dbReference type="OrthoDB" id="784789at2759"/>
<dbReference type="GO" id="GO:1990904">
    <property type="term" value="C:ribonucleoprotein complex"/>
    <property type="evidence" value="ECO:0007669"/>
    <property type="project" value="UniProtKB-KW"/>
</dbReference>
<name>A0A6G1EDG8_9ORYZ</name>
<sequence length="125" mass="13548">MGRSGQSGTGELSAVARVASPPLYNLPRGLPQNPTCHHCCLLFLLQAARTSALRLELQLSPTLSTVADVDVETEVATAGQPKKRTFRKYSYRGMDLDVLLDMSTDDLIQLFQDALPIGRVGLTSC</sequence>
<dbReference type="EMBL" id="SPHZ02000004">
    <property type="protein sequence ID" value="KAF0921983.1"/>
    <property type="molecule type" value="Genomic_DNA"/>
</dbReference>
<dbReference type="InterPro" id="IPR023575">
    <property type="entry name" value="Ribosomal_uS19_SF"/>
</dbReference>
<comment type="caution">
    <text evidence="4">The sequence shown here is derived from an EMBL/GenBank/DDBJ whole genome shotgun (WGS) entry which is preliminary data.</text>
</comment>
<dbReference type="GO" id="GO:0006412">
    <property type="term" value="P:translation"/>
    <property type="evidence" value="ECO:0007669"/>
    <property type="project" value="InterPro"/>
</dbReference>
<dbReference type="AlphaFoldDB" id="A0A6G1EDG8"/>
<keyword evidence="2" id="KW-0689">Ribosomal protein</keyword>
<evidence type="ECO:0008006" key="6">
    <source>
        <dbReference type="Google" id="ProtNLM"/>
    </source>
</evidence>
<gene>
    <name evidence="4" type="ORF">E2562_020667</name>
</gene>
<keyword evidence="5" id="KW-1185">Reference proteome</keyword>
<dbReference type="GO" id="GO:0005840">
    <property type="term" value="C:ribosome"/>
    <property type="evidence" value="ECO:0007669"/>
    <property type="project" value="UniProtKB-KW"/>
</dbReference>
<evidence type="ECO:0000313" key="5">
    <source>
        <dbReference type="Proteomes" id="UP000479710"/>
    </source>
</evidence>
<comment type="similarity">
    <text evidence="1">Belongs to the universal ribosomal protein uS19 family.</text>
</comment>
<proteinExistence type="inferred from homology"/>
<reference evidence="4 5" key="1">
    <citation type="submission" date="2019-11" db="EMBL/GenBank/DDBJ databases">
        <title>Whole genome sequence of Oryza granulata.</title>
        <authorList>
            <person name="Li W."/>
        </authorList>
    </citation>
    <scope>NUCLEOTIDE SEQUENCE [LARGE SCALE GENOMIC DNA]</scope>
    <source>
        <strain evidence="5">cv. Menghai</strain>
        <tissue evidence="4">Leaf</tissue>
    </source>
</reference>
<dbReference type="Proteomes" id="UP000479710">
    <property type="component" value="Unassembled WGS sequence"/>
</dbReference>